<dbReference type="SMART" id="SM00028">
    <property type="entry name" value="TPR"/>
    <property type="match status" value="4"/>
</dbReference>
<organism evidence="1 2">
    <name type="scientific">Blautia obeum</name>
    <dbReference type="NCBI Taxonomy" id="40520"/>
    <lineage>
        <taxon>Bacteria</taxon>
        <taxon>Bacillati</taxon>
        <taxon>Bacillota</taxon>
        <taxon>Clostridia</taxon>
        <taxon>Lachnospirales</taxon>
        <taxon>Lachnospiraceae</taxon>
        <taxon>Blautia</taxon>
    </lineage>
</organism>
<evidence type="ECO:0000313" key="1">
    <source>
        <dbReference type="EMBL" id="RHE40797.1"/>
    </source>
</evidence>
<dbReference type="RefSeq" id="WP_118050247.1">
    <property type="nucleotide sequence ID" value="NZ_CABJFK010000003.1"/>
</dbReference>
<sequence length="351" mass="38884">MNKKRIIKMGTAGLCMLMLTGCGGKDRKTYDQAVADLEQGSYDYALEGYKSSITSGYKSAQSYRGAGIASLHLGNYQDAIDYLISGLNDEKAGKTLKKDMLAYRATAELKSELFDAAMADCQTIAEDYTMDADTYYLTGCVALAMDSYDEASSNFTDAYNADTSYEMAIEIYEAYLEKDMEADGTRYLETALKTEAKTADDYCDRGKAYYYMQDYSNAKKELTEAVNKKSTEGILLLGMVYKAQGDTANARAMYQQYIETEGSSSAKGYNGLALCDIDEGNYDNALTDITNGLADASTEEMQDLLYNEVVVYEKKLDFATALSKIQEYLKMFPDDENASKELIFLQSRNGG</sequence>
<dbReference type="GO" id="GO:0045892">
    <property type="term" value="P:negative regulation of DNA-templated transcription"/>
    <property type="evidence" value="ECO:0007669"/>
    <property type="project" value="InterPro"/>
</dbReference>
<dbReference type="AlphaFoldDB" id="A0A414J8K8"/>
<evidence type="ECO:0008006" key="3">
    <source>
        <dbReference type="Google" id="ProtNLM"/>
    </source>
</evidence>
<evidence type="ECO:0000313" key="2">
    <source>
        <dbReference type="Proteomes" id="UP000283745"/>
    </source>
</evidence>
<protein>
    <recommendedName>
        <fullName evidence="3">Tetratricopeptide repeat protein</fullName>
    </recommendedName>
</protein>
<dbReference type="EMBL" id="QSKF01000003">
    <property type="protein sequence ID" value="RHE40797.1"/>
    <property type="molecule type" value="Genomic_DNA"/>
</dbReference>
<reference evidence="1 2" key="1">
    <citation type="submission" date="2018-08" db="EMBL/GenBank/DDBJ databases">
        <title>A genome reference for cultivated species of the human gut microbiota.</title>
        <authorList>
            <person name="Zou Y."/>
            <person name="Xue W."/>
            <person name="Luo G."/>
        </authorList>
    </citation>
    <scope>NUCLEOTIDE SEQUENCE [LARGE SCALE GENOMIC DNA]</scope>
    <source>
        <strain evidence="1 2">AM28-23</strain>
    </source>
</reference>
<dbReference type="Pfam" id="PF13432">
    <property type="entry name" value="TPR_16"/>
    <property type="match status" value="1"/>
</dbReference>
<dbReference type="PROSITE" id="PS51257">
    <property type="entry name" value="PROKAR_LIPOPROTEIN"/>
    <property type="match status" value="1"/>
</dbReference>
<dbReference type="SUPFAM" id="SSF48452">
    <property type="entry name" value="TPR-like"/>
    <property type="match status" value="1"/>
</dbReference>
<dbReference type="InterPro" id="IPR019734">
    <property type="entry name" value="TPR_rpt"/>
</dbReference>
<dbReference type="Pfam" id="PF13174">
    <property type="entry name" value="TPR_6"/>
    <property type="match status" value="1"/>
</dbReference>
<dbReference type="PANTHER" id="PTHR44749:SF1">
    <property type="entry name" value="TETRATRICOPEPTIDE-LIKE HELICAL DOMAIN-CONTAINING PROTEIN"/>
    <property type="match status" value="1"/>
</dbReference>
<dbReference type="Proteomes" id="UP000283745">
    <property type="component" value="Unassembled WGS sequence"/>
</dbReference>
<gene>
    <name evidence="1" type="ORF">DW740_04465</name>
</gene>
<proteinExistence type="predicted"/>
<accession>A0A414J8K8</accession>
<dbReference type="Gene3D" id="1.25.40.10">
    <property type="entry name" value="Tetratricopeptide repeat domain"/>
    <property type="match status" value="3"/>
</dbReference>
<dbReference type="PANTHER" id="PTHR44749">
    <property type="entry name" value="SUPPRESSOR OF RPS4-RLD 1"/>
    <property type="match status" value="1"/>
</dbReference>
<dbReference type="InterPro" id="IPR044650">
    <property type="entry name" value="SRFR1-like"/>
</dbReference>
<name>A0A414J8K8_9FIRM</name>
<comment type="caution">
    <text evidence="1">The sequence shown here is derived from an EMBL/GenBank/DDBJ whole genome shotgun (WGS) entry which is preliminary data.</text>
</comment>
<dbReference type="InterPro" id="IPR011990">
    <property type="entry name" value="TPR-like_helical_dom_sf"/>
</dbReference>